<dbReference type="PANTHER" id="PTHR43132">
    <property type="entry name" value="ARSENICAL RESISTANCE OPERON REPRESSOR ARSR-RELATED"/>
    <property type="match status" value="1"/>
</dbReference>
<keyword evidence="1" id="KW-0805">Transcription regulation</keyword>
<dbReference type="CDD" id="cd00090">
    <property type="entry name" value="HTH_ARSR"/>
    <property type="match status" value="1"/>
</dbReference>
<gene>
    <name evidence="5" type="ORF">EYY89_14305</name>
</gene>
<dbReference type="RefSeq" id="WP_004847263.1">
    <property type="nucleotide sequence ID" value="NZ_CP186712.1"/>
</dbReference>
<dbReference type="NCBIfam" id="NF033788">
    <property type="entry name" value="HTH_metalloreg"/>
    <property type="match status" value="1"/>
</dbReference>
<name>A0A4Q9EII8_9GAMM</name>
<dbReference type="GO" id="GO:0003700">
    <property type="term" value="F:DNA-binding transcription factor activity"/>
    <property type="evidence" value="ECO:0007669"/>
    <property type="project" value="InterPro"/>
</dbReference>
<sequence length="102" mass="10892">MDSPFNLAELQQRASQASSLLKSMSNESRLLILCILLGAERTGAGELAAAVGLSPSATSQHLARMREEGLVDSERVGTSVLYSIKNPAVERVIGVLKDIYCS</sequence>
<dbReference type="Pfam" id="PF01022">
    <property type="entry name" value="HTH_5"/>
    <property type="match status" value="1"/>
</dbReference>
<dbReference type="SMART" id="SM00418">
    <property type="entry name" value="HTH_ARSR"/>
    <property type="match status" value="1"/>
</dbReference>
<dbReference type="Gene3D" id="1.10.10.10">
    <property type="entry name" value="Winged helix-like DNA-binding domain superfamily/Winged helix DNA-binding domain"/>
    <property type="match status" value="1"/>
</dbReference>
<evidence type="ECO:0000259" key="4">
    <source>
        <dbReference type="PROSITE" id="PS50987"/>
    </source>
</evidence>
<comment type="caution">
    <text evidence="5">The sequence shown here is derived from an EMBL/GenBank/DDBJ whole genome shotgun (WGS) entry which is preliminary data.</text>
</comment>
<dbReference type="Proteomes" id="UP000293380">
    <property type="component" value="Unassembled WGS sequence"/>
</dbReference>
<reference evidence="5 6" key="1">
    <citation type="submission" date="2019-02" db="EMBL/GenBank/DDBJ databases">
        <title>Comparative genomic analysis of the Hafnia genus genomes.</title>
        <authorList>
            <person name="Zhiqiu Y."/>
            <person name="Chao Y."/>
            <person name="Yuhui D."/>
            <person name="Di H."/>
            <person name="Bin L."/>
        </authorList>
    </citation>
    <scope>NUCLEOTIDE SEQUENCE [LARGE SCALE GENOMIC DNA]</scope>
    <source>
        <strain evidence="5 6">PCM_1194</strain>
    </source>
</reference>
<dbReference type="InterPro" id="IPR051011">
    <property type="entry name" value="Metal_resp_trans_reg"/>
</dbReference>
<evidence type="ECO:0000256" key="2">
    <source>
        <dbReference type="ARBA" id="ARBA00023125"/>
    </source>
</evidence>
<keyword evidence="3" id="KW-0804">Transcription</keyword>
<dbReference type="AlphaFoldDB" id="A0A4Q9EII8"/>
<keyword evidence="2" id="KW-0238">DNA-binding</keyword>
<evidence type="ECO:0000256" key="3">
    <source>
        <dbReference type="ARBA" id="ARBA00023163"/>
    </source>
</evidence>
<dbReference type="GO" id="GO:0003677">
    <property type="term" value="F:DNA binding"/>
    <property type="evidence" value="ECO:0007669"/>
    <property type="project" value="UniProtKB-KW"/>
</dbReference>
<dbReference type="InterPro" id="IPR001845">
    <property type="entry name" value="HTH_ArsR_DNA-bd_dom"/>
</dbReference>
<evidence type="ECO:0000256" key="1">
    <source>
        <dbReference type="ARBA" id="ARBA00023015"/>
    </source>
</evidence>
<evidence type="ECO:0000313" key="6">
    <source>
        <dbReference type="Proteomes" id="UP000293380"/>
    </source>
</evidence>
<organism evidence="5 6">
    <name type="scientific">Hafnia paralvei</name>
    <dbReference type="NCBI Taxonomy" id="546367"/>
    <lineage>
        <taxon>Bacteria</taxon>
        <taxon>Pseudomonadati</taxon>
        <taxon>Pseudomonadota</taxon>
        <taxon>Gammaproteobacteria</taxon>
        <taxon>Enterobacterales</taxon>
        <taxon>Hafniaceae</taxon>
        <taxon>Hafnia</taxon>
    </lineage>
</organism>
<dbReference type="InterPro" id="IPR036390">
    <property type="entry name" value="WH_DNA-bd_sf"/>
</dbReference>
<protein>
    <submittedName>
        <fullName evidence="5">Transcriptional regulator</fullName>
    </submittedName>
</protein>
<accession>A0A4Q9EII8</accession>
<dbReference type="PANTHER" id="PTHR43132:SF2">
    <property type="entry name" value="ARSENICAL RESISTANCE OPERON REPRESSOR ARSR-RELATED"/>
    <property type="match status" value="1"/>
</dbReference>
<dbReference type="InterPro" id="IPR011991">
    <property type="entry name" value="ArsR-like_HTH"/>
</dbReference>
<dbReference type="InterPro" id="IPR036388">
    <property type="entry name" value="WH-like_DNA-bd_sf"/>
</dbReference>
<proteinExistence type="predicted"/>
<dbReference type="EMBL" id="SITD01000061">
    <property type="protein sequence ID" value="TBM24613.1"/>
    <property type="molecule type" value="Genomic_DNA"/>
</dbReference>
<feature type="domain" description="HTH arsR-type" evidence="4">
    <location>
        <begin position="7"/>
        <end position="102"/>
    </location>
</feature>
<evidence type="ECO:0000313" key="5">
    <source>
        <dbReference type="EMBL" id="TBM24613.1"/>
    </source>
</evidence>
<dbReference type="SUPFAM" id="SSF46785">
    <property type="entry name" value="Winged helix' DNA-binding domain"/>
    <property type="match status" value="1"/>
</dbReference>
<dbReference type="PRINTS" id="PR00778">
    <property type="entry name" value="HTHARSR"/>
</dbReference>
<dbReference type="PROSITE" id="PS50987">
    <property type="entry name" value="HTH_ARSR_2"/>
    <property type="match status" value="1"/>
</dbReference>